<name>A0A851GG85_9BACT</name>
<dbReference type="GO" id="GO:0016020">
    <property type="term" value="C:membrane"/>
    <property type="evidence" value="ECO:0007669"/>
    <property type="project" value="UniProtKB-SubCell"/>
</dbReference>
<dbReference type="InterPro" id="IPR013685">
    <property type="entry name" value="POTRA_FtsQ_type"/>
</dbReference>
<dbReference type="AlphaFoldDB" id="A0A851GG85"/>
<evidence type="ECO:0000313" key="11">
    <source>
        <dbReference type="Proteomes" id="UP000557872"/>
    </source>
</evidence>
<keyword evidence="2" id="KW-1003">Cell membrane</keyword>
<evidence type="ECO:0000256" key="7">
    <source>
        <dbReference type="ARBA" id="ARBA00023306"/>
    </source>
</evidence>
<feature type="domain" description="POTRA" evidence="9">
    <location>
        <begin position="81"/>
        <end position="149"/>
    </location>
</feature>
<sequence length="313" mass="35639">MPLIKFRKKTSRSLRSHRTVRRGGDIQKLHIKVSSPRIVMIQIMNGIGKGLKLSIVFALIGLAAWGGYKGMRHAFIDNEKYKLQEIKLQTNGHLDHQRVVEVAGINLNDSIFAVNAEDARKRLNALPEVIDSSVNRRLPGTLKIKITERVPVVWLECDQLGYPGRKDGGILADKDGITFPCEGALWQTARDLPVIVLKESTVDDFELGKPMQHRDAMRALRLIQRFSNTGIRNDWLPERVILVNNYSMDAVCNDGTRATFGMYEHERQMRDFIKISEHTRKTQRNIQHINLIPKKNIPVRFAATPQLVQPNTP</sequence>
<dbReference type="PANTHER" id="PTHR35851:SF1">
    <property type="entry name" value="CELL DIVISION PROTEIN FTSQ"/>
    <property type="match status" value="1"/>
</dbReference>
<dbReference type="GO" id="GO:0090529">
    <property type="term" value="P:cell septum assembly"/>
    <property type="evidence" value="ECO:0007669"/>
    <property type="project" value="InterPro"/>
</dbReference>
<dbReference type="PROSITE" id="PS51779">
    <property type="entry name" value="POTRA"/>
    <property type="match status" value="1"/>
</dbReference>
<feature type="transmembrane region" description="Helical" evidence="8">
    <location>
        <begin position="50"/>
        <end position="68"/>
    </location>
</feature>
<protein>
    <submittedName>
        <fullName evidence="10">FtsQ-type POTRA domain-containing protein</fullName>
    </submittedName>
</protein>
<evidence type="ECO:0000256" key="4">
    <source>
        <dbReference type="ARBA" id="ARBA00022692"/>
    </source>
</evidence>
<keyword evidence="7" id="KW-0131">Cell cycle</keyword>
<accession>A0A851GG85</accession>
<evidence type="ECO:0000259" key="9">
    <source>
        <dbReference type="PROSITE" id="PS51779"/>
    </source>
</evidence>
<keyword evidence="6 8" id="KW-0472">Membrane</keyword>
<keyword evidence="5 8" id="KW-1133">Transmembrane helix</keyword>
<evidence type="ECO:0000313" key="10">
    <source>
        <dbReference type="EMBL" id="NWK56376.1"/>
    </source>
</evidence>
<comment type="subcellular location">
    <subcellularLocation>
        <location evidence="1">Membrane</location>
    </subcellularLocation>
</comment>
<gene>
    <name evidence="10" type="ORF">HW115_12200</name>
</gene>
<comment type="caution">
    <text evidence="10">The sequence shown here is derived from an EMBL/GenBank/DDBJ whole genome shotgun (WGS) entry which is preliminary data.</text>
</comment>
<dbReference type="PANTHER" id="PTHR35851">
    <property type="entry name" value="CELL DIVISION PROTEIN FTSQ"/>
    <property type="match status" value="1"/>
</dbReference>
<dbReference type="Gene3D" id="3.10.20.310">
    <property type="entry name" value="membrane protein fhac"/>
    <property type="match status" value="1"/>
</dbReference>
<reference evidence="10 11" key="1">
    <citation type="submission" date="2020-07" db="EMBL/GenBank/DDBJ databases">
        <title>Roseicoccus Jingziensis gen. nov., sp. nov., isolated from coastal seawater.</title>
        <authorList>
            <person name="Feng X."/>
        </authorList>
    </citation>
    <scope>NUCLEOTIDE SEQUENCE [LARGE SCALE GENOMIC DNA]</scope>
    <source>
        <strain evidence="10 11">N1E253</strain>
    </source>
</reference>
<evidence type="ECO:0000256" key="8">
    <source>
        <dbReference type="SAM" id="Phobius"/>
    </source>
</evidence>
<proteinExistence type="predicted"/>
<dbReference type="Proteomes" id="UP000557872">
    <property type="component" value="Unassembled WGS sequence"/>
</dbReference>
<keyword evidence="3" id="KW-0132">Cell division</keyword>
<dbReference type="InterPro" id="IPR026579">
    <property type="entry name" value="FtsQ"/>
</dbReference>
<evidence type="ECO:0000256" key="2">
    <source>
        <dbReference type="ARBA" id="ARBA00022475"/>
    </source>
</evidence>
<evidence type="ECO:0000256" key="3">
    <source>
        <dbReference type="ARBA" id="ARBA00022618"/>
    </source>
</evidence>
<evidence type="ECO:0000256" key="1">
    <source>
        <dbReference type="ARBA" id="ARBA00004370"/>
    </source>
</evidence>
<evidence type="ECO:0000256" key="5">
    <source>
        <dbReference type="ARBA" id="ARBA00022989"/>
    </source>
</evidence>
<keyword evidence="4 8" id="KW-0812">Transmembrane</keyword>
<dbReference type="EMBL" id="JACBAZ010000004">
    <property type="protein sequence ID" value="NWK56376.1"/>
    <property type="molecule type" value="Genomic_DNA"/>
</dbReference>
<evidence type="ECO:0000256" key="6">
    <source>
        <dbReference type="ARBA" id="ARBA00023136"/>
    </source>
</evidence>
<dbReference type="InterPro" id="IPR034746">
    <property type="entry name" value="POTRA"/>
</dbReference>
<keyword evidence="11" id="KW-1185">Reference proteome</keyword>
<dbReference type="Pfam" id="PF08478">
    <property type="entry name" value="POTRA_1"/>
    <property type="match status" value="1"/>
</dbReference>
<organism evidence="10 11">
    <name type="scientific">Oceaniferula marina</name>
    <dbReference type="NCBI Taxonomy" id="2748318"/>
    <lineage>
        <taxon>Bacteria</taxon>
        <taxon>Pseudomonadati</taxon>
        <taxon>Verrucomicrobiota</taxon>
        <taxon>Verrucomicrobiia</taxon>
        <taxon>Verrucomicrobiales</taxon>
        <taxon>Verrucomicrobiaceae</taxon>
        <taxon>Oceaniferula</taxon>
    </lineage>
</organism>
<dbReference type="RefSeq" id="WP_178933154.1">
    <property type="nucleotide sequence ID" value="NZ_JACBAZ010000004.1"/>
</dbReference>